<reference evidence="1 2" key="1">
    <citation type="submission" date="2016-09" db="EMBL/GenBank/DDBJ databases">
        <title>Draft genome sequence for the type strain of Desulfuribacillus alkaliarsenatis AHT28, an obligately anaerobic, sulfidogenic bacterium isolated from Russian soda lake sediments.</title>
        <authorList>
            <person name="Abin C.A."/>
            <person name="Hollibaugh J.T."/>
        </authorList>
    </citation>
    <scope>NUCLEOTIDE SEQUENCE [LARGE SCALE GENOMIC DNA]</scope>
    <source>
        <strain evidence="1 2">AHT28</strain>
    </source>
</reference>
<evidence type="ECO:0000313" key="1">
    <source>
        <dbReference type="EMBL" id="OEF95693.1"/>
    </source>
</evidence>
<keyword evidence="2" id="KW-1185">Reference proteome</keyword>
<name>A0A1E5FYN9_9FIRM</name>
<dbReference type="EMBL" id="MIJE01000035">
    <property type="protein sequence ID" value="OEF95693.1"/>
    <property type="molecule type" value="Genomic_DNA"/>
</dbReference>
<comment type="caution">
    <text evidence="1">The sequence shown here is derived from an EMBL/GenBank/DDBJ whole genome shotgun (WGS) entry which is preliminary data.</text>
</comment>
<sequence>MKNKASILIGILVISLLGNSYLITKLNNYQNTTEIVRFDQYTSFFNALRVYSANLDYLLNEDLTDAKINHEISRLQEDVNALVSYARSYGMLHRNDKTNMTGIIWDLAMSSNWIYQEYLLNIDSYYNHKKEVADLNKIINEIVRLENNTYSQMRSSSKGFDEKTMSEILYPKAMNAAEMTILAK</sequence>
<dbReference type="Proteomes" id="UP000094296">
    <property type="component" value="Unassembled WGS sequence"/>
</dbReference>
<protein>
    <recommendedName>
        <fullName evidence="3">Chemotaxis methyl-accepting receptor HlyB-like 4HB MCP domain-containing protein</fullName>
    </recommendedName>
</protein>
<proteinExistence type="predicted"/>
<accession>A0A1E5FYN9</accession>
<dbReference type="STRING" id="766136.BHF68_11340"/>
<organism evidence="1 2">
    <name type="scientific">Desulfuribacillus alkaliarsenatis</name>
    <dbReference type="NCBI Taxonomy" id="766136"/>
    <lineage>
        <taxon>Bacteria</taxon>
        <taxon>Bacillati</taxon>
        <taxon>Bacillota</taxon>
        <taxon>Desulfuribacillia</taxon>
        <taxon>Desulfuribacillales</taxon>
        <taxon>Desulfuribacillaceae</taxon>
        <taxon>Desulfuribacillus</taxon>
    </lineage>
</organism>
<dbReference type="RefSeq" id="WP_069644259.1">
    <property type="nucleotide sequence ID" value="NZ_MIJE01000035.1"/>
</dbReference>
<evidence type="ECO:0000313" key="2">
    <source>
        <dbReference type="Proteomes" id="UP000094296"/>
    </source>
</evidence>
<gene>
    <name evidence="1" type="ORF">BHF68_11340</name>
</gene>
<evidence type="ECO:0008006" key="3">
    <source>
        <dbReference type="Google" id="ProtNLM"/>
    </source>
</evidence>
<dbReference type="AlphaFoldDB" id="A0A1E5FYN9"/>